<keyword evidence="2" id="KW-1185">Reference proteome</keyword>
<evidence type="ECO:0000313" key="2">
    <source>
        <dbReference type="Proteomes" id="UP000292085"/>
    </source>
</evidence>
<dbReference type="SUPFAM" id="SSF54593">
    <property type="entry name" value="Glyoxalase/Bleomycin resistance protein/Dihydroxybiphenyl dioxygenase"/>
    <property type="match status" value="1"/>
</dbReference>
<dbReference type="InterPro" id="IPR029068">
    <property type="entry name" value="Glyas_Bleomycin-R_OHBP_Dase"/>
</dbReference>
<proteinExistence type="predicted"/>
<dbReference type="Gene3D" id="3.10.180.10">
    <property type="entry name" value="2,3-Dihydroxybiphenyl 1,2-Dioxygenase, domain 1"/>
    <property type="match status" value="1"/>
</dbReference>
<organism evidence="1 2">
    <name type="scientific">Sphingomonas populi</name>
    <dbReference type="NCBI Taxonomy" id="2484750"/>
    <lineage>
        <taxon>Bacteria</taxon>
        <taxon>Pseudomonadati</taxon>
        <taxon>Pseudomonadota</taxon>
        <taxon>Alphaproteobacteria</taxon>
        <taxon>Sphingomonadales</taxon>
        <taxon>Sphingomonadaceae</taxon>
        <taxon>Sphingomonas</taxon>
    </lineage>
</organism>
<dbReference type="Pfam" id="PF13669">
    <property type="entry name" value="Glyoxalase_4"/>
    <property type="match status" value="1"/>
</dbReference>
<gene>
    <name evidence="1" type="ORF">EWE75_24035</name>
</gene>
<evidence type="ECO:0008006" key="3">
    <source>
        <dbReference type="Google" id="ProtNLM"/>
    </source>
</evidence>
<accession>A0A4Q6XGM5</accession>
<dbReference type="RefSeq" id="WP_130160557.1">
    <property type="nucleotide sequence ID" value="NZ_SGIS01000105.1"/>
</dbReference>
<dbReference type="Proteomes" id="UP000292085">
    <property type="component" value="Unassembled WGS sequence"/>
</dbReference>
<comment type="caution">
    <text evidence="1">The sequence shown here is derived from an EMBL/GenBank/DDBJ whole genome shotgun (WGS) entry which is preliminary data.</text>
</comment>
<name>A0A4Q6XGM5_9SPHN</name>
<dbReference type="AlphaFoldDB" id="A0A4Q6XGM5"/>
<sequence length="186" mass="21004">MDIKKQLLPPTQFIKDLGPIFQVAYVEVDFEKAVSSWSALGVGPFFVADHVKVPYDYQGRNLEAELTLAFSYWGDMQIEIIQQHDDLPSVYRKWMDGSQSGIHHVCILVDDIADIRERCTGAGLRIDQQMSTASADVIYTQMPHDGSHFVEFAQYAPGTGALFQRIKDECAKWDGTNPIRSLSEFI</sequence>
<dbReference type="EMBL" id="SGIS01000105">
    <property type="protein sequence ID" value="RZF59031.1"/>
    <property type="molecule type" value="Genomic_DNA"/>
</dbReference>
<reference evidence="1 2" key="1">
    <citation type="submission" date="2019-02" db="EMBL/GenBank/DDBJ databases">
        <authorList>
            <person name="Li Y."/>
        </authorList>
    </citation>
    <scope>NUCLEOTIDE SEQUENCE [LARGE SCALE GENOMIC DNA]</scope>
    <source>
        <strain evidence="1 2">3-7</strain>
    </source>
</reference>
<protein>
    <recommendedName>
        <fullName evidence="3">VOC domain-containing protein</fullName>
    </recommendedName>
</protein>
<dbReference type="OrthoDB" id="9792173at2"/>
<evidence type="ECO:0000313" key="1">
    <source>
        <dbReference type="EMBL" id="RZF59031.1"/>
    </source>
</evidence>